<dbReference type="EMBL" id="CP002772">
    <property type="protein sequence ID" value="AEG17808.1"/>
    <property type="molecule type" value="Genomic_DNA"/>
</dbReference>
<feature type="transmembrane region" description="Helical" evidence="1">
    <location>
        <begin position="146"/>
        <end position="166"/>
    </location>
</feature>
<dbReference type="RefSeq" id="WP_013825310.1">
    <property type="nucleotide sequence ID" value="NC_015574.1"/>
</dbReference>
<dbReference type="OrthoDB" id="46160at2157"/>
<dbReference type="STRING" id="868131.MSWAN_0777"/>
<feature type="transmembrane region" description="Helical" evidence="1">
    <location>
        <begin position="186"/>
        <end position="204"/>
    </location>
</feature>
<sequence length="212" mass="22662">MKVQNENIQEKGYYKIAGIILFIGSLQYLLAVNLAETQFPGYSIAKNTLSTLGGSIPLVEPSAIIFNISVILFGILSLAAVYLILKSGGSRLFSVCLAISSAGAIGVGLFPQYTGNTHLLFALITFLFGSLATLFSYRLKLNIPMVIVSLVMGLMSFILVLILIILGSGTANPFVAYLGIGGNERFVAYPVIIYLAALGGYLTSRGQDNYSN</sequence>
<evidence type="ECO:0000256" key="1">
    <source>
        <dbReference type="SAM" id="Phobius"/>
    </source>
</evidence>
<dbReference type="eggNOG" id="arCOG02008">
    <property type="taxonomic scope" value="Archaea"/>
</dbReference>
<dbReference type="KEGG" id="mew:MSWAN_0777"/>
<feature type="transmembrane region" description="Helical" evidence="1">
    <location>
        <begin position="92"/>
        <end position="113"/>
    </location>
</feature>
<keyword evidence="1" id="KW-0472">Membrane</keyword>
<evidence type="ECO:0000313" key="3">
    <source>
        <dbReference type="Proteomes" id="UP000009231"/>
    </source>
</evidence>
<accession>F6D869</accession>
<keyword evidence="3" id="KW-1185">Reference proteome</keyword>
<dbReference type="InterPro" id="IPR009339">
    <property type="entry name" value="DUF998"/>
</dbReference>
<dbReference type="HOGENOM" id="CLU_080422_2_0_2"/>
<feature type="transmembrane region" description="Helical" evidence="1">
    <location>
        <begin position="119"/>
        <end position="139"/>
    </location>
</feature>
<keyword evidence="1" id="KW-1133">Transmembrane helix</keyword>
<dbReference type="Pfam" id="PF06197">
    <property type="entry name" value="DUF998"/>
    <property type="match status" value="1"/>
</dbReference>
<feature type="transmembrane region" description="Helical" evidence="1">
    <location>
        <begin position="64"/>
        <end position="85"/>
    </location>
</feature>
<feature type="transmembrane region" description="Helical" evidence="1">
    <location>
        <begin position="12"/>
        <end position="30"/>
    </location>
</feature>
<evidence type="ECO:0000313" key="2">
    <source>
        <dbReference type="EMBL" id="AEG17808.1"/>
    </source>
</evidence>
<dbReference type="AlphaFoldDB" id="F6D869"/>
<keyword evidence="1" id="KW-0812">Transmembrane</keyword>
<organism evidence="2 3">
    <name type="scientific">Methanobacterium paludis (strain DSM 25820 / JCM 18151 / SWAN1)</name>
    <dbReference type="NCBI Taxonomy" id="868131"/>
    <lineage>
        <taxon>Archaea</taxon>
        <taxon>Methanobacteriati</taxon>
        <taxon>Methanobacteriota</taxon>
        <taxon>Methanomada group</taxon>
        <taxon>Methanobacteria</taxon>
        <taxon>Methanobacteriales</taxon>
        <taxon>Methanobacteriaceae</taxon>
        <taxon>Methanobacterium</taxon>
    </lineage>
</organism>
<gene>
    <name evidence="2" type="ordered locus">MSWAN_0777</name>
</gene>
<proteinExistence type="predicted"/>
<name>F6D869_METPW</name>
<reference evidence="2 3" key="1">
    <citation type="journal article" date="2014" name="Int. J. Syst. Evol. Microbiol.">
        <title>Methanobacterium paludis sp. nov. and a novel strain of Methanobacterium lacus isolated from northern peatlands.</title>
        <authorList>
            <person name="Cadillo-Quiroz H."/>
            <person name="Brauer S.L."/>
            <person name="Goodson N."/>
            <person name="Yavitt J.B."/>
            <person name="Zinder S.H."/>
        </authorList>
    </citation>
    <scope>NUCLEOTIDE SEQUENCE [LARGE SCALE GENOMIC DNA]</scope>
    <source>
        <strain evidence="3">DSM 25820 / JCM 18151 / SWAN1</strain>
    </source>
</reference>
<dbReference type="GeneID" id="10668273"/>
<dbReference type="Proteomes" id="UP000009231">
    <property type="component" value="Chromosome"/>
</dbReference>
<protein>
    <recommendedName>
        <fullName evidence="4">DUF998 domain-containing protein</fullName>
    </recommendedName>
</protein>
<evidence type="ECO:0008006" key="4">
    <source>
        <dbReference type="Google" id="ProtNLM"/>
    </source>
</evidence>